<evidence type="ECO:0000313" key="1">
    <source>
        <dbReference type="EMBL" id="SEO78536.1"/>
    </source>
</evidence>
<dbReference type="AlphaFoldDB" id="A0A1H8SJ41"/>
<proteinExistence type="predicted"/>
<dbReference type="RefSeq" id="WP_091942173.1">
    <property type="nucleotide sequence ID" value="NZ_FOEE01000004.1"/>
</dbReference>
<dbReference type="Proteomes" id="UP000198960">
    <property type="component" value="Unassembled WGS sequence"/>
</dbReference>
<keyword evidence="2" id="KW-1185">Reference proteome</keyword>
<dbReference type="STRING" id="673521.SAMN05660991_01755"/>
<sequence length="306" mass="34186">MDLWQDRELLLRRDLVADGWSDDELARCYRTGELSRIRRGAYVPGSAPLEPATRYRRLITSTVAGLRRDAVVSHQSAALLHGFPLWRAPLDRVHVTRRPPASTDRSSVLHVHVAAYRDEEVHLLDGLLVTDPVRTALDLARTQSFETAVVALDAGLRTTLLQAALVQQRLDEIGGLRGSRAAARAVAASDRRSGSVGETRSRLLLQRLGLAPTGLQYSVLGAGGTPIGWTDFVWEGHRRLGEFDGKVKYGRLLRPGQQPGDAVFDEKRREDAMRDEGFGMTRWTWSEIDARILGPRIRRAMDRCPR</sequence>
<reference evidence="2" key="1">
    <citation type="submission" date="2016-10" db="EMBL/GenBank/DDBJ databases">
        <authorList>
            <person name="Varghese N."/>
            <person name="Submissions S."/>
        </authorList>
    </citation>
    <scope>NUCLEOTIDE SEQUENCE [LARGE SCALE GENOMIC DNA]</scope>
    <source>
        <strain evidence="2">DSM 45413</strain>
    </source>
</reference>
<dbReference type="EMBL" id="FOEE01000004">
    <property type="protein sequence ID" value="SEO78536.1"/>
    <property type="molecule type" value="Genomic_DNA"/>
</dbReference>
<accession>A0A1H8SJ41</accession>
<name>A0A1H8SJ41_9ACTN</name>
<dbReference type="OrthoDB" id="5517693at2"/>
<organism evidence="1 2">
    <name type="scientific">Trujillonella endophytica</name>
    <dbReference type="NCBI Taxonomy" id="673521"/>
    <lineage>
        <taxon>Bacteria</taxon>
        <taxon>Bacillati</taxon>
        <taxon>Actinomycetota</taxon>
        <taxon>Actinomycetes</taxon>
        <taxon>Geodermatophilales</taxon>
        <taxon>Geodermatophilaceae</taxon>
        <taxon>Trujillonella</taxon>
    </lineage>
</organism>
<protein>
    <submittedName>
        <fullName evidence="1">Transcriptional regulator, AbiEi antitoxin, Type IV TA system</fullName>
    </submittedName>
</protein>
<gene>
    <name evidence="1" type="ORF">SAMN05660991_01755</name>
</gene>
<evidence type="ECO:0000313" key="2">
    <source>
        <dbReference type="Proteomes" id="UP000198960"/>
    </source>
</evidence>